<reference evidence="1" key="1">
    <citation type="submission" date="2014-07" db="EMBL/GenBank/DDBJ databases">
        <authorList>
            <person name="Urmite Genomes Urmite Genomes"/>
        </authorList>
    </citation>
    <scope>NUCLEOTIDE SEQUENCE</scope>
    <source>
        <strain evidence="1">11W110_air</strain>
    </source>
</reference>
<name>A0A078MTL8_9MICC</name>
<protein>
    <submittedName>
        <fullName evidence="1">Uncharacterized protein</fullName>
    </submittedName>
</protein>
<gene>
    <name evidence="1" type="ORF">BN1051_02135</name>
</gene>
<proteinExistence type="predicted"/>
<dbReference type="AlphaFoldDB" id="A0A078MTL8"/>
<dbReference type="PATRIC" id="fig|1461584.3.peg.2111"/>
<dbReference type="EMBL" id="LN483071">
    <property type="protein sequence ID" value="CEA08777.1"/>
    <property type="molecule type" value="Genomic_DNA"/>
</dbReference>
<accession>A0A078MTL8</accession>
<evidence type="ECO:0000313" key="1">
    <source>
        <dbReference type="EMBL" id="CEA08777.1"/>
    </source>
</evidence>
<sequence>MDRAAALREAGEAFHAAEHGMWEAYLQHREAAAAARSLIREVRAVAPELPEDVRAAVLRRAEELEAHTSRTFDELVAEREMKLMEAGRRGPGWTVEFSPRRFGDRYVREDGQDDS</sequence>
<organism evidence="1">
    <name type="scientific">Arthrobacter saudimassiliensis</name>
    <dbReference type="NCBI Taxonomy" id="1461584"/>
    <lineage>
        <taxon>Bacteria</taxon>
        <taxon>Bacillati</taxon>
        <taxon>Actinomycetota</taxon>
        <taxon>Actinomycetes</taxon>
        <taxon>Micrococcales</taxon>
        <taxon>Micrococcaceae</taxon>
        <taxon>Arthrobacter</taxon>
    </lineage>
</organism>